<organism evidence="2 3">
    <name type="scientific">Octadecabacter ascidiaceicola</name>
    <dbReference type="NCBI Taxonomy" id="1655543"/>
    <lineage>
        <taxon>Bacteria</taxon>
        <taxon>Pseudomonadati</taxon>
        <taxon>Pseudomonadota</taxon>
        <taxon>Alphaproteobacteria</taxon>
        <taxon>Rhodobacterales</taxon>
        <taxon>Roseobacteraceae</taxon>
        <taxon>Octadecabacter</taxon>
    </lineage>
</organism>
<reference evidence="3" key="1">
    <citation type="submission" date="2017-05" db="EMBL/GenBank/DDBJ databases">
        <authorList>
            <person name="Rodrigo-Torres L."/>
            <person name="Arahal R. D."/>
            <person name="Lucena T."/>
        </authorList>
    </citation>
    <scope>NUCLEOTIDE SEQUENCE [LARGE SCALE GENOMIC DNA]</scope>
    <source>
        <strain evidence="3">CECT 8868</strain>
    </source>
</reference>
<proteinExistence type="predicted"/>
<gene>
    <name evidence="2" type="ORF">OCA8868_00166</name>
</gene>
<dbReference type="AlphaFoldDB" id="A0A238JLH6"/>
<feature type="transmembrane region" description="Helical" evidence="1">
    <location>
        <begin position="181"/>
        <end position="203"/>
    </location>
</feature>
<dbReference type="OrthoDB" id="9891064at2"/>
<evidence type="ECO:0000256" key="1">
    <source>
        <dbReference type="SAM" id="Phobius"/>
    </source>
</evidence>
<keyword evidence="1" id="KW-1133">Transmembrane helix</keyword>
<dbReference type="SUPFAM" id="SSF47336">
    <property type="entry name" value="ACP-like"/>
    <property type="match status" value="1"/>
</dbReference>
<evidence type="ECO:0000313" key="3">
    <source>
        <dbReference type="Proteomes" id="UP000203464"/>
    </source>
</evidence>
<sequence length="211" mass="23468">MTDLSAPQPDYFDVLLDVVNETLGCDRSTLTPETTFYDLDVDTYEYQSIFAQTCERTGKNLSKVVNSMPIYTLGASEWTMTSLQNLAAFSPKADQLLLRYNVREQVDTLGSVALSIEAETYVSSAKLGELAYPARTKRYVVIWSLVILIGLACIVPIAFAFMPRCTATCELPRWSLSRDVLPFFGSMAALLLAAAYVPGILALRKVRRRRG</sequence>
<dbReference type="InterPro" id="IPR036736">
    <property type="entry name" value="ACP-like_sf"/>
</dbReference>
<keyword evidence="1" id="KW-0812">Transmembrane</keyword>
<dbReference type="EMBL" id="FXYD01000001">
    <property type="protein sequence ID" value="SMX31054.1"/>
    <property type="molecule type" value="Genomic_DNA"/>
</dbReference>
<keyword evidence="1" id="KW-0472">Membrane</keyword>
<name>A0A238JLH6_9RHOB</name>
<evidence type="ECO:0000313" key="2">
    <source>
        <dbReference type="EMBL" id="SMX31054.1"/>
    </source>
</evidence>
<dbReference type="RefSeq" id="WP_093994668.1">
    <property type="nucleotide sequence ID" value="NZ_FXYD01000001.1"/>
</dbReference>
<dbReference type="Proteomes" id="UP000203464">
    <property type="component" value="Unassembled WGS sequence"/>
</dbReference>
<keyword evidence="3" id="KW-1185">Reference proteome</keyword>
<protein>
    <submittedName>
        <fullName evidence="2">Uncharacterized protein</fullName>
    </submittedName>
</protein>
<accession>A0A238JLH6</accession>
<feature type="transmembrane region" description="Helical" evidence="1">
    <location>
        <begin position="140"/>
        <end position="161"/>
    </location>
</feature>